<dbReference type="AlphaFoldDB" id="A0A377IXS3"/>
<dbReference type="SUPFAM" id="SSF47090">
    <property type="entry name" value="PGBD-like"/>
    <property type="match status" value="1"/>
</dbReference>
<reference evidence="3 4" key="1">
    <citation type="submission" date="2018-06" db="EMBL/GenBank/DDBJ databases">
        <authorList>
            <consortium name="Pathogen Informatics"/>
            <person name="Doyle S."/>
        </authorList>
    </citation>
    <scope>NUCLEOTIDE SEQUENCE [LARGE SCALE GENOMIC DNA]</scope>
    <source>
        <strain evidence="3 4">NCTC13335</strain>
    </source>
</reference>
<evidence type="ECO:0000313" key="4">
    <source>
        <dbReference type="Proteomes" id="UP000255264"/>
    </source>
</evidence>
<dbReference type="Gene3D" id="1.10.101.10">
    <property type="entry name" value="PGBD-like superfamily/PGBD"/>
    <property type="match status" value="1"/>
</dbReference>
<organism evidence="3 4">
    <name type="scientific">Haemophilus pittmaniae</name>
    <dbReference type="NCBI Taxonomy" id="249188"/>
    <lineage>
        <taxon>Bacteria</taxon>
        <taxon>Pseudomonadati</taxon>
        <taxon>Pseudomonadota</taxon>
        <taxon>Gammaproteobacteria</taxon>
        <taxon>Pasteurellales</taxon>
        <taxon>Pasteurellaceae</taxon>
        <taxon>Haemophilus</taxon>
    </lineage>
</organism>
<proteinExistence type="predicted"/>
<gene>
    <name evidence="3" type="ORF">NCTC13335_00938</name>
</gene>
<keyword evidence="4" id="KW-1185">Reference proteome</keyword>
<dbReference type="Pfam" id="PF01471">
    <property type="entry name" value="PG_binding_1"/>
    <property type="match status" value="1"/>
</dbReference>
<dbReference type="InterPro" id="IPR036365">
    <property type="entry name" value="PGBD-like_sf"/>
</dbReference>
<accession>A0A377IXS3</accession>
<name>A0A377IXS3_9PAST</name>
<dbReference type="RefSeq" id="WP_164703783.1">
    <property type="nucleotide sequence ID" value="NZ_LT906463.1"/>
</dbReference>
<dbReference type="Pfam" id="PF14326">
    <property type="entry name" value="DUF4384"/>
    <property type="match status" value="1"/>
</dbReference>
<dbReference type="Proteomes" id="UP000255264">
    <property type="component" value="Unassembled WGS sequence"/>
</dbReference>
<evidence type="ECO:0000313" key="3">
    <source>
        <dbReference type="EMBL" id="STO93074.1"/>
    </source>
</evidence>
<evidence type="ECO:0000259" key="2">
    <source>
        <dbReference type="Pfam" id="PF14326"/>
    </source>
</evidence>
<evidence type="ECO:0000259" key="1">
    <source>
        <dbReference type="Pfam" id="PF01471"/>
    </source>
</evidence>
<feature type="domain" description="Peptidoglycan binding-like" evidence="1">
    <location>
        <begin position="291"/>
        <end position="341"/>
    </location>
</feature>
<dbReference type="InterPro" id="IPR025493">
    <property type="entry name" value="DUF4384"/>
</dbReference>
<dbReference type="InterPro" id="IPR036366">
    <property type="entry name" value="PGBDSf"/>
</dbReference>
<dbReference type="InterPro" id="IPR002477">
    <property type="entry name" value="Peptidoglycan-bd-like"/>
</dbReference>
<dbReference type="EMBL" id="UGHS01000004">
    <property type="protein sequence ID" value="STO93074.1"/>
    <property type="molecule type" value="Genomic_DNA"/>
</dbReference>
<feature type="domain" description="DUF4384" evidence="2">
    <location>
        <begin position="401"/>
        <end position="477"/>
    </location>
</feature>
<dbReference type="Gene3D" id="3.40.50.10610">
    <property type="entry name" value="ABC-type transport auxiliary lipoprotein component"/>
    <property type="match status" value="1"/>
</dbReference>
<protein>
    <submittedName>
        <fullName evidence="3">Uncharacterized protein</fullName>
    </submittedName>
</protein>
<sequence>MKLRKTFISCFLISNLVGCSLSPTNLKDDRPYIGSTTTHNSPAVEPVRAMTSFSDSLNCMDDLLRQTGLGETVVAVKTVKDPSGKAAAAANEMIVTALSQMSRTSGAFKVVDFEVDPLKQDTVQTLTNLLLPTGSMQIPAPQLYISGAVSYVDQNVLRKSNSAGVSYGEDGELGVSNDLMTTALGLELHIGDFLTRTLYPGIDSANEIVAAAKGLGVDAGARISKTGVQFSFERNLSQGIGGAIRTLVDLGTIELVGKLSKVPYWQCLSLDQAHPEFQRELLDWYGGMGEREKIKFFQTGLRNLGYYNGSANGKSTIEFRQALSAFQKDNNATPSGFINFESYERLMKNYVRADANGNFKKVGMTASNTNDKENEPREGYPYFYSDKESPINVAIRLDKPTYNRGDSLQLDIAVDNDSTYLACFYQDTSNTISQIYPNPLEPERLVSKNNPLKIPDSDAFNLSLSKKGKESVMCMASYYSVTDKLNNNLGAAFQPLKVKNMEQLANQLKSIFGEDIKGIRTVNYQVK</sequence>